<dbReference type="AlphaFoldDB" id="A0A8J3Y489"/>
<evidence type="ECO:0000256" key="3">
    <source>
        <dbReference type="ARBA" id="ARBA00023186"/>
    </source>
</evidence>
<dbReference type="Gene3D" id="3.90.640.10">
    <property type="entry name" value="Actin, Chain A, domain 4"/>
    <property type="match status" value="1"/>
</dbReference>
<dbReference type="Gene3D" id="3.30.420.40">
    <property type="match status" value="2"/>
</dbReference>
<dbReference type="Proteomes" id="UP000652013">
    <property type="component" value="Unassembled WGS sequence"/>
</dbReference>
<organism evidence="4 5">
    <name type="scientific">Spirilliplanes yamanashiensis</name>
    <dbReference type="NCBI Taxonomy" id="42233"/>
    <lineage>
        <taxon>Bacteria</taxon>
        <taxon>Bacillati</taxon>
        <taxon>Actinomycetota</taxon>
        <taxon>Actinomycetes</taxon>
        <taxon>Micromonosporales</taxon>
        <taxon>Micromonosporaceae</taxon>
        <taxon>Spirilliplanes</taxon>
    </lineage>
</organism>
<comment type="caution">
    <text evidence="4">The sequence shown here is derived from an EMBL/GenBank/DDBJ whole genome shotgun (WGS) entry which is preliminary data.</text>
</comment>
<dbReference type="GO" id="GO:0140662">
    <property type="term" value="F:ATP-dependent protein folding chaperone"/>
    <property type="evidence" value="ECO:0007669"/>
    <property type="project" value="InterPro"/>
</dbReference>
<dbReference type="PANTHER" id="PTHR45639">
    <property type="entry name" value="HSC70CB, ISOFORM G-RELATED"/>
    <property type="match status" value="1"/>
</dbReference>
<proteinExistence type="predicted"/>
<evidence type="ECO:0000313" key="4">
    <source>
        <dbReference type="EMBL" id="GIJ01157.1"/>
    </source>
</evidence>
<keyword evidence="2" id="KW-0067">ATP-binding</keyword>
<dbReference type="RefSeq" id="WP_203936491.1">
    <property type="nucleotide sequence ID" value="NZ_BAAAGJ010000005.1"/>
</dbReference>
<dbReference type="InterPro" id="IPR011048">
    <property type="entry name" value="Haem_d1_sf"/>
</dbReference>
<evidence type="ECO:0000313" key="5">
    <source>
        <dbReference type="Proteomes" id="UP000652013"/>
    </source>
</evidence>
<dbReference type="SUPFAM" id="SSF51004">
    <property type="entry name" value="C-terminal (heme d1) domain of cytochrome cd1-nitrite reductase"/>
    <property type="match status" value="1"/>
</dbReference>
<reference evidence="4" key="1">
    <citation type="submission" date="2021-01" db="EMBL/GenBank/DDBJ databases">
        <title>Whole genome shotgun sequence of Spirilliplanes yamanashiensis NBRC 15828.</title>
        <authorList>
            <person name="Komaki H."/>
            <person name="Tamura T."/>
        </authorList>
    </citation>
    <scope>NUCLEOTIDE SEQUENCE</scope>
    <source>
        <strain evidence="4">NBRC 15828</strain>
    </source>
</reference>
<dbReference type="EMBL" id="BOOY01000003">
    <property type="protein sequence ID" value="GIJ01157.1"/>
    <property type="molecule type" value="Genomic_DNA"/>
</dbReference>
<name>A0A8J3Y489_9ACTN</name>
<dbReference type="Pfam" id="PF00012">
    <property type="entry name" value="HSP70"/>
    <property type="match status" value="1"/>
</dbReference>
<dbReference type="SUPFAM" id="SSF53067">
    <property type="entry name" value="Actin-like ATPase domain"/>
    <property type="match status" value="2"/>
</dbReference>
<keyword evidence="5" id="KW-1185">Reference proteome</keyword>
<sequence length="662" mass="69262">MAEPILAVDLGAVTSAAAIVAQRRTALLRDPFTAANAWPSSVLAGDAGVLAGTAAERRRRAEPARYAQGPRRAVDAQAALRLGDRELTGSQALTAYLSTMAEEAHEIYGSPLARLVLTVPAAYGVPDARRDTMIAIGEAAGFGEVELITDAVAAALDPQTTRDLPDGALVLVGDLGATWTVALAALDPDRPRLLAVRTGSGGADLDAALFADLRARGRSWLEPMLATPGDAGRRAHHDALDLVRRLKHRLSTADRADDRLSPVSPAYGLDRAELAVVAAGALRGLVAGCRQVLADAGAAPADVAAVVLAGGGARMPIATAAVRDALGQVPRCAAEPEFAVIRGAARWAERTDERRLPALAPGWRREPVAWAVPGGTGQLLRWTVPPGEVVAAGTPLAEVRTPDDLVHELVAPRDLALAGTLPAPGARVGPLVAVDASRDPAALAGDPPPLAHRWESGEEWLLTPDRRTLLACGPAAVRTLPLDGPESAFAAPAPGRVHIDPDDRPVLVCWDADGVAVWDVGTGKLAVRLPDAGGATAVLVDEQRWRLAAEVPGRVTGRYRRSVVTFWDLRTGERLDRVSDVAWRRHHPGYAERSTRDAFAPAATHGPLAAVASAAGVRLTVGGVTALDEPAPGAAVAFCHLGTRLLVRSEHEGRSRVDVRHV</sequence>
<dbReference type="PANTHER" id="PTHR45639:SF32">
    <property type="entry name" value="HEAT SHOCK PROTEIN PDR13"/>
    <property type="match status" value="1"/>
</dbReference>
<evidence type="ECO:0000256" key="1">
    <source>
        <dbReference type="ARBA" id="ARBA00022741"/>
    </source>
</evidence>
<protein>
    <submittedName>
        <fullName evidence="4">Uncharacterized protein</fullName>
    </submittedName>
</protein>
<keyword evidence="3" id="KW-0143">Chaperone</keyword>
<dbReference type="GO" id="GO:0005829">
    <property type="term" value="C:cytosol"/>
    <property type="evidence" value="ECO:0007669"/>
    <property type="project" value="TreeGrafter"/>
</dbReference>
<dbReference type="GO" id="GO:0005524">
    <property type="term" value="F:ATP binding"/>
    <property type="evidence" value="ECO:0007669"/>
    <property type="project" value="UniProtKB-KW"/>
</dbReference>
<accession>A0A8J3Y489</accession>
<keyword evidence="1" id="KW-0547">Nucleotide-binding</keyword>
<gene>
    <name evidence="4" type="ORF">Sya03_05090</name>
</gene>
<evidence type="ECO:0000256" key="2">
    <source>
        <dbReference type="ARBA" id="ARBA00022840"/>
    </source>
</evidence>
<dbReference type="InterPro" id="IPR013126">
    <property type="entry name" value="Hsp_70_fam"/>
</dbReference>
<dbReference type="InterPro" id="IPR043129">
    <property type="entry name" value="ATPase_NBD"/>
</dbReference>